<dbReference type="Proteomes" id="UP000183039">
    <property type="component" value="Unassembled WGS sequence"/>
</dbReference>
<dbReference type="PANTHER" id="PTHR33408">
    <property type="entry name" value="TRANSPOSASE"/>
    <property type="match status" value="1"/>
</dbReference>
<proteinExistence type="predicted"/>
<dbReference type="Pfam" id="PF13751">
    <property type="entry name" value="DDE_Tnp_1_6"/>
    <property type="match status" value="1"/>
</dbReference>
<accession>A0AA91GMR6</accession>
<dbReference type="EMBL" id="JXLC01000001">
    <property type="protein sequence ID" value="OJG93401.1"/>
    <property type="molecule type" value="Genomic_DNA"/>
</dbReference>
<evidence type="ECO:0000259" key="1">
    <source>
        <dbReference type="Pfam" id="PF13751"/>
    </source>
</evidence>
<dbReference type="PANTHER" id="PTHR33408:SF2">
    <property type="entry name" value="TRANSPOSASE DDE DOMAIN-CONTAINING PROTEIN"/>
    <property type="match status" value="1"/>
</dbReference>
<evidence type="ECO:0000313" key="2">
    <source>
        <dbReference type="EMBL" id="OJG93401.1"/>
    </source>
</evidence>
<protein>
    <submittedName>
        <fullName evidence="2">Transposase</fullName>
    </submittedName>
</protein>
<reference evidence="2 3" key="1">
    <citation type="submission" date="2014-12" db="EMBL/GenBank/DDBJ databases">
        <title>Draft genome sequences of 29 type strains of Enterococci.</title>
        <authorList>
            <person name="Zhong Z."/>
            <person name="Sun Z."/>
            <person name="Liu W."/>
            <person name="Zhang W."/>
            <person name="Zhang H."/>
        </authorList>
    </citation>
    <scope>NUCLEOTIDE SEQUENCE [LARGE SCALE GENOMIC DNA]</scope>
    <source>
        <strain evidence="2 3">DSM 22801</strain>
    </source>
</reference>
<name>A0AA91GMR6_9ENTE</name>
<evidence type="ECO:0000313" key="3">
    <source>
        <dbReference type="Proteomes" id="UP000183039"/>
    </source>
</evidence>
<comment type="caution">
    <text evidence="2">The sequence shown here is derived from an EMBL/GenBank/DDBJ whole genome shotgun (WGS) entry which is preliminary data.</text>
</comment>
<dbReference type="AlphaFoldDB" id="A0AA91GMR6"/>
<feature type="domain" description="Transposase DDE" evidence="1">
    <location>
        <begin position="2"/>
        <end position="124"/>
    </location>
</feature>
<dbReference type="InterPro" id="IPR025668">
    <property type="entry name" value="Tnp_DDE_dom"/>
</dbReference>
<organism evidence="2 3">
    <name type="scientific">Enterococcus silesiacus</name>
    <dbReference type="NCBI Taxonomy" id="332949"/>
    <lineage>
        <taxon>Bacteria</taxon>
        <taxon>Bacillati</taxon>
        <taxon>Bacillota</taxon>
        <taxon>Bacilli</taxon>
        <taxon>Lactobacillales</taxon>
        <taxon>Enterococcaceae</taxon>
        <taxon>Enterococcus</taxon>
    </lineage>
</organism>
<gene>
    <name evidence="2" type="ORF">RV15_GL000003</name>
</gene>
<sequence length="159" mass="19170">MLCPNGRKMNFRNYSIRTDKYAFKRYKCEDCSNCPLRSQCTKAKSDKNREIKKNMNWEYFKATIQQLLSEEETGKLYRQRKIDVEQAFRHLKACLGFTRFFVRGKQQTHNEIGFALMAVNLRKYRLSKLENKKNSPNNLKNRRQKIIFYDFLSSILRFL</sequence>